<reference evidence="3 4" key="1">
    <citation type="submission" date="2012-08" db="EMBL/GenBank/DDBJ databases">
        <title>Whole genome shotgun sequence of Kineosphaera limosa NBRC 100340.</title>
        <authorList>
            <person name="Yoshida I."/>
            <person name="Isaki S."/>
            <person name="Hosoyama A."/>
            <person name="Tsuchikane K."/>
            <person name="Katsumata H."/>
            <person name="Ando Y."/>
            <person name="Ohji S."/>
            <person name="Hamada M."/>
            <person name="Tamura T."/>
            <person name="Yamazoe A."/>
            <person name="Yamazaki S."/>
            <person name="Fujita N."/>
        </authorList>
    </citation>
    <scope>NUCLEOTIDE SEQUENCE [LARGE SCALE GENOMIC DNA]</scope>
    <source>
        <strain evidence="3 4">NBRC 100340</strain>
    </source>
</reference>
<evidence type="ECO:0000313" key="4">
    <source>
        <dbReference type="Proteomes" id="UP000008366"/>
    </source>
</evidence>
<dbReference type="STRING" id="1184609.KILIM_070_00190"/>
<dbReference type="EMBL" id="BAHD01000070">
    <property type="protein sequence ID" value="GAB97482.1"/>
    <property type="molecule type" value="Genomic_DNA"/>
</dbReference>
<dbReference type="OrthoDB" id="9815923at2"/>
<protein>
    <submittedName>
        <fullName evidence="3">Putative glycosyltransferase</fullName>
    </submittedName>
</protein>
<dbReference type="Proteomes" id="UP000008366">
    <property type="component" value="Unassembled WGS sequence"/>
</dbReference>
<dbReference type="eggNOG" id="COG0463">
    <property type="taxonomic scope" value="Bacteria"/>
</dbReference>
<dbReference type="PANTHER" id="PTHR43630:SF2">
    <property type="entry name" value="GLYCOSYLTRANSFERASE"/>
    <property type="match status" value="1"/>
</dbReference>
<dbReference type="CDD" id="cd02511">
    <property type="entry name" value="Beta4Glucosyltransferase"/>
    <property type="match status" value="1"/>
</dbReference>
<dbReference type="Gene3D" id="3.90.550.10">
    <property type="entry name" value="Spore Coat Polysaccharide Biosynthesis Protein SpsA, Chain A"/>
    <property type="match status" value="1"/>
</dbReference>
<dbReference type="InterPro" id="IPR001173">
    <property type="entry name" value="Glyco_trans_2-like"/>
</dbReference>
<dbReference type="InterPro" id="IPR011990">
    <property type="entry name" value="TPR-like_helical_dom_sf"/>
</dbReference>
<name>K6WZD6_9MICO</name>
<evidence type="ECO:0000259" key="2">
    <source>
        <dbReference type="Pfam" id="PF00535"/>
    </source>
</evidence>
<dbReference type="Gene3D" id="1.25.40.10">
    <property type="entry name" value="Tetratricopeptide repeat domain"/>
    <property type="match status" value="1"/>
</dbReference>
<evidence type="ECO:0000256" key="1">
    <source>
        <dbReference type="SAM" id="MobiDB-lite"/>
    </source>
</evidence>
<organism evidence="3 4">
    <name type="scientific">Kineosphaera limosa NBRC 100340</name>
    <dbReference type="NCBI Taxonomy" id="1184609"/>
    <lineage>
        <taxon>Bacteria</taxon>
        <taxon>Bacillati</taxon>
        <taxon>Actinomycetota</taxon>
        <taxon>Actinomycetes</taxon>
        <taxon>Micrococcales</taxon>
        <taxon>Dermatophilaceae</taxon>
        <taxon>Kineosphaera</taxon>
    </lineage>
</organism>
<evidence type="ECO:0000313" key="3">
    <source>
        <dbReference type="EMBL" id="GAB97482.1"/>
    </source>
</evidence>
<dbReference type="InterPro" id="IPR029044">
    <property type="entry name" value="Nucleotide-diphossugar_trans"/>
</dbReference>
<dbReference type="Pfam" id="PF00535">
    <property type="entry name" value="Glycos_transf_2"/>
    <property type="match status" value="1"/>
</dbReference>
<accession>K6WZD6</accession>
<feature type="domain" description="Glycosyltransferase 2-like" evidence="2">
    <location>
        <begin position="9"/>
        <end position="120"/>
    </location>
</feature>
<dbReference type="SUPFAM" id="SSF48452">
    <property type="entry name" value="TPR-like"/>
    <property type="match status" value="1"/>
</dbReference>
<dbReference type="PANTHER" id="PTHR43630">
    <property type="entry name" value="POLY-BETA-1,6-N-ACETYL-D-GLUCOSAMINE SYNTHASE"/>
    <property type="match status" value="1"/>
</dbReference>
<comment type="caution">
    <text evidence="3">The sequence shown here is derived from an EMBL/GenBank/DDBJ whole genome shotgun (WGS) entry which is preliminary data.</text>
</comment>
<keyword evidence="4" id="KW-1185">Reference proteome</keyword>
<dbReference type="SUPFAM" id="SSF53448">
    <property type="entry name" value="Nucleotide-diphospho-sugar transferases"/>
    <property type="match status" value="1"/>
</dbReference>
<dbReference type="GO" id="GO:0016740">
    <property type="term" value="F:transferase activity"/>
    <property type="evidence" value="ECO:0007669"/>
    <property type="project" value="UniProtKB-KW"/>
</dbReference>
<keyword evidence="3" id="KW-0808">Transferase</keyword>
<gene>
    <name evidence="3" type="ORF">KILIM_070_00190</name>
</gene>
<dbReference type="RefSeq" id="WP_006594014.1">
    <property type="nucleotide sequence ID" value="NZ_BAHD01000070.1"/>
</dbReference>
<sequence>MAEPGLTACLIVKDEAAALPSCLAALDRIRPVLREICVYDTGSGDGTPELARRSGCRVVEGYWDDDFARARNAAMDLAQTDWVLSIDADEQLVTETDRMRRLLEFARRERLDTLVLDMDDVRDGVCVSSSPLVRMFRPDVAQFRNRVHEIIAARNGSTLRGARVGRPVAHIAHHGYGPSAAMERRRERNSRLGDVEVSELLAQGADADRLVEALVNRGRSRSIGGEQAAGIEDWESARRLATTSPFRTWAGELLASAHIERRDFAAVSSILTELSREGSDPEQLAWLAGRAFAAAGQPREALECMRQVTQPTSALGLQGGLAPVLQARMMAAAEVGDTETAIEAALPLLARHGVVHGFGRLVLLCWAPRPPEALAARLLAEGVAHRTALVQEFARWGEAGLAVSAALADEGPQVARPAPLAGLSENAGRESSTP</sequence>
<proteinExistence type="predicted"/>
<feature type="region of interest" description="Disordered" evidence="1">
    <location>
        <begin position="415"/>
        <end position="434"/>
    </location>
</feature>
<dbReference type="AlphaFoldDB" id="K6WZD6"/>